<evidence type="ECO:0000256" key="2">
    <source>
        <dbReference type="ARBA" id="ARBA00022908"/>
    </source>
</evidence>
<dbReference type="EMBL" id="FXAH01000002">
    <property type="protein sequence ID" value="SMF10200.1"/>
    <property type="molecule type" value="Genomic_DNA"/>
</dbReference>
<dbReference type="InterPro" id="IPR009057">
    <property type="entry name" value="Homeodomain-like_sf"/>
</dbReference>
<evidence type="ECO:0000256" key="3">
    <source>
        <dbReference type="ARBA" id="ARBA00023100"/>
    </source>
</evidence>
<evidence type="ECO:0000256" key="1">
    <source>
        <dbReference type="ARBA" id="ARBA00009913"/>
    </source>
</evidence>
<dbReference type="RefSeq" id="WP_085225348.1">
    <property type="nucleotide sequence ID" value="NZ_BSQD01000002.1"/>
</dbReference>
<evidence type="ECO:0000313" key="9">
    <source>
        <dbReference type="EMBL" id="SMF10200.1"/>
    </source>
</evidence>
<dbReference type="Pfam" id="PF00239">
    <property type="entry name" value="Resolvase"/>
    <property type="match status" value="1"/>
</dbReference>
<gene>
    <name evidence="9" type="ORF">SAMN06295900_102487</name>
</gene>
<dbReference type="SMART" id="SM00857">
    <property type="entry name" value="Resolvase"/>
    <property type="match status" value="1"/>
</dbReference>
<accession>A0A1X7D868</accession>
<dbReference type="FunFam" id="3.40.50.1390:FF:000001">
    <property type="entry name" value="DNA recombinase"/>
    <property type="match status" value="1"/>
</dbReference>
<dbReference type="GO" id="GO:0015074">
    <property type="term" value="P:DNA integration"/>
    <property type="evidence" value="ECO:0007669"/>
    <property type="project" value="UniProtKB-KW"/>
</dbReference>
<reference evidence="10" key="1">
    <citation type="submission" date="2017-04" db="EMBL/GenBank/DDBJ databases">
        <authorList>
            <person name="Varghese N."/>
            <person name="Submissions S."/>
        </authorList>
    </citation>
    <scope>NUCLEOTIDE SEQUENCE [LARGE SCALE GENOMIC DNA]</scope>
    <source>
        <strain evidence="10">Ballard 720</strain>
    </source>
</reference>
<dbReference type="PROSITE" id="PS51736">
    <property type="entry name" value="RECOMBINASES_3"/>
    <property type="match status" value="1"/>
</dbReference>
<dbReference type="OrthoDB" id="8585334at2"/>
<evidence type="ECO:0000259" key="8">
    <source>
        <dbReference type="PROSITE" id="PS51736"/>
    </source>
</evidence>
<dbReference type="InterPro" id="IPR050639">
    <property type="entry name" value="SSR_resolvase"/>
</dbReference>
<organism evidence="9 10">
    <name type="scientific">Trinickia caryophylli</name>
    <name type="common">Paraburkholderia caryophylli</name>
    <dbReference type="NCBI Taxonomy" id="28094"/>
    <lineage>
        <taxon>Bacteria</taxon>
        <taxon>Pseudomonadati</taxon>
        <taxon>Pseudomonadota</taxon>
        <taxon>Betaproteobacteria</taxon>
        <taxon>Burkholderiales</taxon>
        <taxon>Burkholderiaceae</taxon>
        <taxon>Trinickia</taxon>
    </lineage>
</organism>
<evidence type="ECO:0000313" key="10">
    <source>
        <dbReference type="Proteomes" id="UP000192911"/>
    </source>
</evidence>
<dbReference type="InterPro" id="IPR006118">
    <property type="entry name" value="Recombinase_CS"/>
</dbReference>
<evidence type="ECO:0000256" key="6">
    <source>
        <dbReference type="PIRSR" id="PIRSR606118-50"/>
    </source>
</evidence>
<dbReference type="PROSITE" id="PS00397">
    <property type="entry name" value="RECOMBINASES_1"/>
    <property type="match status" value="1"/>
</dbReference>
<keyword evidence="5" id="KW-0233">DNA recombination</keyword>
<dbReference type="GeneID" id="95552195"/>
<dbReference type="CDD" id="cd03768">
    <property type="entry name" value="SR_ResInv"/>
    <property type="match status" value="1"/>
</dbReference>
<keyword evidence="2" id="KW-0229">DNA integration</keyword>
<feature type="domain" description="Resolvase/invertase-type recombinase catalytic" evidence="8">
    <location>
        <begin position="6"/>
        <end position="140"/>
    </location>
</feature>
<dbReference type="Proteomes" id="UP000192911">
    <property type="component" value="Unassembled WGS sequence"/>
</dbReference>
<evidence type="ECO:0000256" key="5">
    <source>
        <dbReference type="ARBA" id="ARBA00023172"/>
    </source>
</evidence>
<dbReference type="Gene3D" id="3.40.50.1390">
    <property type="entry name" value="Resolvase, N-terminal catalytic domain"/>
    <property type="match status" value="1"/>
</dbReference>
<dbReference type="SUPFAM" id="SSF53041">
    <property type="entry name" value="Resolvase-like"/>
    <property type="match status" value="1"/>
</dbReference>
<proteinExistence type="inferred from homology"/>
<protein>
    <submittedName>
        <fullName evidence="9">Site-specific DNA recombinase</fullName>
    </submittedName>
</protein>
<evidence type="ECO:0000256" key="7">
    <source>
        <dbReference type="PROSITE-ProRule" id="PRU10137"/>
    </source>
</evidence>
<evidence type="ECO:0000256" key="4">
    <source>
        <dbReference type="ARBA" id="ARBA00023125"/>
    </source>
</evidence>
<comment type="similarity">
    <text evidence="1">Belongs to the site-specific recombinase resolvase family.</text>
</comment>
<keyword evidence="4" id="KW-0238">DNA-binding</keyword>
<sequence>MRSDRIKIGYARVSTDEQHLDMQLKALSDYGCTAVYTDKGFSGARFDRPGLLEALAALKGGGTLVVFRLDRLGRSLRHLAALVSDLDKQKVRLVSLSEYIDTGSSSGRFTFHMLAAMAEFERGLISERTRAGMAAARERGSAIGRPSVLTEEQREQARALLQSHSTEFVAQTFNVHERTLRRHLRTRNALQDAAISNNCT</sequence>
<dbReference type="InterPro" id="IPR036162">
    <property type="entry name" value="Resolvase-like_N_sf"/>
</dbReference>
<name>A0A1X7D868_TRICW</name>
<dbReference type="GO" id="GO:0003677">
    <property type="term" value="F:DNA binding"/>
    <property type="evidence" value="ECO:0007669"/>
    <property type="project" value="UniProtKB-KW"/>
</dbReference>
<dbReference type="AlphaFoldDB" id="A0A1X7D868"/>
<dbReference type="GO" id="GO:0000150">
    <property type="term" value="F:DNA strand exchange activity"/>
    <property type="evidence" value="ECO:0007669"/>
    <property type="project" value="UniProtKB-KW"/>
</dbReference>
<dbReference type="STRING" id="28094.SAMN06295900_102487"/>
<dbReference type="PANTHER" id="PTHR30461">
    <property type="entry name" value="DNA-INVERTASE FROM LAMBDOID PROPHAGE"/>
    <property type="match status" value="1"/>
</dbReference>
<dbReference type="Gene3D" id="1.10.10.60">
    <property type="entry name" value="Homeodomain-like"/>
    <property type="match status" value="1"/>
</dbReference>
<dbReference type="PANTHER" id="PTHR30461:SF2">
    <property type="entry name" value="SERINE RECOMBINASE PINE-RELATED"/>
    <property type="match status" value="1"/>
</dbReference>
<keyword evidence="3" id="KW-0230">DNA invertase</keyword>
<feature type="active site" description="O-(5'-phospho-DNA)-serine intermediate" evidence="6 7">
    <location>
        <position position="14"/>
    </location>
</feature>
<keyword evidence="10" id="KW-1185">Reference proteome</keyword>
<dbReference type="InterPro" id="IPR006119">
    <property type="entry name" value="Resolv_N"/>
</dbReference>
<dbReference type="SUPFAM" id="SSF46689">
    <property type="entry name" value="Homeodomain-like"/>
    <property type="match status" value="1"/>
</dbReference>